<organism evidence="7 8">
    <name type="scientific">Cyanobacterium stanieri (strain ATCC 29140 / PCC 7202)</name>
    <dbReference type="NCBI Taxonomy" id="292563"/>
    <lineage>
        <taxon>Bacteria</taxon>
        <taxon>Bacillati</taxon>
        <taxon>Cyanobacteriota</taxon>
        <taxon>Cyanophyceae</taxon>
        <taxon>Oscillatoriophycideae</taxon>
        <taxon>Chroococcales</taxon>
        <taxon>Geminocystaceae</taxon>
        <taxon>Cyanobacterium</taxon>
    </lineage>
</organism>
<dbReference type="SMART" id="SM00388">
    <property type="entry name" value="HisKA"/>
    <property type="match status" value="1"/>
</dbReference>
<dbReference type="AlphaFoldDB" id="K9YI91"/>
<dbReference type="eggNOG" id="COG2205">
    <property type="taxonomic scope" value="Bacteria"/>
</dbReference>
<dbReference type="EC" id="2.7.13.3" evidence="2"/>
<dbReference type="Proteomes" id="UP000010483">
    <property type="component" value="Chromosome"/>
</dbReference>
<dbReference type="PROSITE" id="PS50109">
    <property type="entry name" value="HIS_KIN"/>
    <property type="match status" value="1"/>
</dbReference>
<dbReference type="KEGG" id="csn:Cyast_0195"/>
<dbReference type="BioCyc" id="CSTA292563:G1353-196-MONOMER"/>
<dbReference type="PANTHER" id="PTHR43711:SF26">
    <property type="entry name" value="SENSOR HISTIDINE KINASE RCSC"/>
    <property type="match status" value="1"/>
</dbReference>
<dbReference type="InterPro" id="IPR036890">
    <property type="entry name" value="HATPase_C_sf"/>
</dbReference>
<dbReference type="Pfam" id="PF00512">
    <property type="entry name" value="HisKA"/>
    <property type="match status" value="1"/>
</dbReference>
<evidence type="ECO:0000256" key="3">
    <source>
        <dbReference type="ARBA" id="ARBA00022679"/>
    </source>
</evidence>
<evidence type="ECO:0000256" key="2">
    <source>
        <dbReference type="ARBA" id="ARBA00012438"/>
    </source>
</evidence>
<evidence type="ECO:0000256" key="4">
    <source>
        <dbReference type="ARBA" id="ARBA00022777"/>
    </source>
</evidence>
<dbReference type="InterPro" id="IPR050736">
    <property type="entry name" value="Sensor_HK_Regulatory"/>
</dbReference>
<feature type="domain" description="Histidine kinase" evidence="6">
    <location>
        <begin position="34"/>
        <end position="254"/>
    </location>
</feature>
<keyword evidence="4 7" id="KW-0418">Kinase</keyword>
<sequence length="256" mass="28947">MNENTSLPQELKEAKIAYYNALLYARFQAGFLGRVSHEIRSPLGSLMSIHQLIVNDLCESPEEEKEFIAEAYNYAKKLMDMLDELIEVSKLEAGRFELELILLNCLDFVTFVKNKMKVQAANRNVILNIAQIDPQLLVLGDRQKLAQVFFYWLEVAIDLCELGTITLSADAVAPENQTRLTIELPFKSSEFNEPSQFHELPFEEVKGMDSFPQLSNGTKITLAQSLVRLMGGQFKVSNGTEKTTCLEIFLPNSETV</sequence>
<dbReference type="CDD" id="cd00082">
    <property type="entry name" value="HisKA"/>
    <property type="match status" value="1"/>
</dbReference>
<dbReference type="STRING" id="292563.Cyast_0195"/>
<evidence type="ECO:0000256" key="1">
    <source>
        <dbReference type="ARBA" id="ARBA00000085"/>
    </source>
</evidence>
<comment type="catalytic activity">
    <reaction evidence="1">
        <text>ATP + protein L-histidine = ADP + protein N-phospho-L-histidine.</text>
        <dbReference type="EC" id="2.7.13.3"/>
    </reaction>
</comment>
<protein>
    <recommendedName>
        <fullName evidence="2">histidine kinase</fullName>
        <ecNumber evidence="2">2.7.13.3</ecNumber>
    </recommendedName>
</protein>
<dbReference type="InterPro" id="IPR036097">
    <property type="entry name" value="HisK_dim/P_sf"/>
</dbReference>
<dbReference type="Gene3D" id="3.30.565.10">
    <property type="entry name" value="Histidine kinase-like ATPase, C-terminal domain"/>
    <property type="match status" value="1"/>
</dbReference>
<accession>K9YI91</accession>
<dbReference type="InterPro" id="IPR005467">
    <property type="entry name" value="His_kinase_dom"/>
</dbReference>
<evidence type="ECO:0000259" key="6">
    <source>
        <dbReference type="PROSITE" id="PS50109"/>
    </source>
</evidence>
<dbReference type="EMBL" id="CP003940">
    <property type="protein sequence ID" value="AFZ46177.1"/>
    <property type="molecule type" value="Genomic_DNA"/>
</dbReference>
<keyword evidence="3" id="KW-0808">Transferase</keyword>
<keyword evidence="5" id="KW-0902">Two-component regulatory system</keyword>
<reference evidence="8" key="1">
    <citation type="journal article" date="2013" name="Proc. Natl. Acad. Sci. U.S.A.">
        <title>Improving the coverage of the cyanobacterial phylum using diversity-driven genome sequencing.</title>
        <authorList>
            <person name="Shih P.M."/>
            <person name="Wu D."/>
            <person name="Latifi A."/>
            <person name="Axen S.D."/>
            <person name="Fewer D.P."/>
            <person name="Talla E."/>
            <person name="Calteau A."/>
            <person name="Cai F."/>
            <person name="Tandeau de Marsac N."/>
            <person name="Rippka R."/>
            <person name="Herdman M."/>
            <person name="Sivonen K."/>
            <person name="Coursin T."/>
            <person name="Laurent T."/>
            <person name="Goodwin L."/>
            <person name="Nolan M."/>
            <person name="Davenport K.W."/>
            <person name="Han C.S."/>
            <person name="Rubin E.M."/>
            <person name="Eisen J.A."/>
            <person name="Woyke T."/>
            <person name="Gugger M."/>
            <person name="Kerfeld C.A."/>
        </authorList>
    </citation>
    <scope>NUCLEOTIDE SEQUENCE [LARGE SCALE GENOMIC DNA]</scope>
    <source>
        <strain evidence="8">ATCC 29140 / PCC 7202</strain>
    </source>
</reference>
<dbReference type="SUPFAM" id="SSF47384">
    <property type="entry name" value="Homodimeric domain of signal transducing histidine kinase"/>
    <property type="match status" value="1"/>
</dbReference>
<keyword evidence="8" id="KW-1185">Reference proteome</keyword>
<gene>
    <name evidence="7" type="ordered locus">Cyast_0195</name>
</gene>
<dbReference type="PANTHER" id="PTHR43711">
    <property type="entry name" value="TWO-COMPONENT HISTIDINE KINASE"/>
    <property type="match status" value="1"/>
</dbReference>
<evidence type="ECO:0000256" key="5">
    <source>
        <dbReference type="ARBA" id="ARBA00023012"/>
    </source>
</evidence>
<dbReference type="HOGENOM" id="CLU_068871_0_0_3"/>
<dbReference type="SUPFAM" id="SSF55874">
    <property type="entry name" value="ATPase domain of HSP90 chaperone/DNA topoisomerase II/histidine kinase"/>
    <property type="match status" value="1"/>
</dbReference>
<dbReference type="Gene3D" id="1.10.287.130">
    <property type="match status" value="1"/>
</dbReference>
<dbReference type="GO" id="GO:0000155">
    <property type="term" value="F:phosphorelay sensor kinase activity"/>
    <property type="evidence" value="ECO:0007669"/>
    <property type="project" value="InterPro"/>
</dbReference>
<evidence type="ECO:0000313" key="8">
    <source>
        <dbReference type="Proteomes" id="UP000010483"/>
    </source>
</evidence>
<name>K9YI91_CYASC</name>
<evidence type="ECO:0000313" key="7">
    <source>
        <dbReference type="EMBL" id="AFZ46177.1"/>
    </source>
</evidence>
<dbReference type="InterPro" id="IPR003661">
    <property type="entry name" value="HisK_dim/P_dom"/>
</dbReference>
<proteinExistence type="predicted"/>